<protein>
    <recommendedName>
        <fullName evidence="2">Killer toxin Kp4 domain-containing protein</fullName>
    </recommendedName>
</protein>
<dbReference type="EMBL" id="LSBI01000005">
    <property type="protein sequence ID" value="OAQ89360.1"/>
    <property type="molecule type" value="Genomic_DNA"/>
</dbReference>
<sequence length="576" mass="60721">MTYLWPILLLPAALAIPPPVPNGSISSSATTSHPTYITTTTTTELTTVVAGTVLVTSVVTVEPCLSTTLGLPSQDHNSAQHSSSEGGEHGFDFGYVVVGGAGGGVDSNERPPGDPWDGKHRRWDQLYLYTGPASRRSVGEPPGEHHFIIISDQLARPSGHQHAVFRDRNQQLSNIPQELNDFRTRTGSFCGPSANWTYASPVQPSATPLSTVTPCMQNKTDAGLQACRLALGTTCDRSSNEYPTCVNGQCACQAVECASDGECVGFRQCFADETASCKFSNSSSSSSSSNATSASASSSVSSSSVTIAATSRSIMNITSAIIAAGGPGKAMTTSSSRGVCQCQPKGGGCLVKRDPDRYCAEHAPCSDPSVNGAFPAHAQCVMQDAFGFYLFGRCKCQTVDCPWAWPAVPDNARKNRDSCAKLILCKDDEAPTTPIFVLAALLVPLSAANICKSRWCHVESRHHHHDRTYHSIDGTKLSNLAAQIIGASWGDDKTFKSGEHIACGMYAAGPTGFCFFAENLKNGNITGAEVKALTTQIFDAGCHGCAAVGLQDNDSGVDGYLKVDKVGNVHGCKGLC</sequence>
<dbReference type="Proteomes" id="UP000078340">
    <property type="component" value="Unassembled WGS sequence"/>
</dbReference>
<evidence type="ECO:0000313" key="3">
    <source>
        <dbReference type="EMBL" id="OAQ89360.1"/>
    </source>
</evidence>
<name>A0A179HIR3_PURLI</name>
<feature type="chain" id="PRO_5013243978" description="Killer toxin Kp4 domain-containing protein" evidence="1">
    <location>
        <begin position="16"/>
        <end position="576"/>
    </location>
</feature>
<dbReference type="InterPro" id="IPR011329">
    <property type="entry name" value="Killer_tox_Kp4/SMK"/>
</dbReference>
<evidence type="ECO:0000313" key="4">
    <source>
        <dbReference type="Proteomes" id="UP000078340"/>
    </source>
</evidence>
<dbReference type="AlphaFoldDB" id="A0A179HIR3"/>
<dbReference type="GO" id="GO:0005576">
    <property type="term" value="C:extracellular region"/>
    <property type="evidence" value="ECO:0007669"/>
    <property type="project" value="InterPro"/>
</dbReference>
<dbReference type="SUPFAM" id="SSF55221">
    <property type="entry name" value="Yeast killer toxins"/>
    <property type="match status" value="1"/>
</dbReference>
<dbReference type="InterPro" id="IPR015131">
    <property type="entry name" value="Killer_tox_Kp4"/>
</dbReference>
<proteinExistence type="predicted"/>
<evidence type="ECO:0000259" key="2">
    <source>
        <dbReference type="Pfam" id="PF09044"/>
    </source>
</evidence>
<evidence type="ECO:0000256" key="1">
    <source>
        <dbReference type="SAM" id="SignalP"/>
    </source>
</evidence>
<reference evidence="3 4" key="1">
    <citation type="submission" date="2016-02" db="EMBL/GenBank/DDBJ databases">
        <title>Biosynthesis of antibiotic leucinostatins and their inhibition on Phytophthora in bio-control Purpureocillium lilacinum.</title>
        <authorList>
            <person name="Wang G."/>
            <person name="Liu Z."/>
            <person name="Lin R."/>
            <person name="Li E."/>
            <person name="Mao Z."/>
            <person name="Ling J."/>
            <person name="Yin W."/>
            <person name="Xie B."/>
        </authorList>
    </citation>
    <scope>NUCLEOTIDE SEQUENCE [LARGE SCALE GENOMIC DNA]</scope>
    <source>
        <strain evidence="3">PLFJ-1</strain>
    </source>
</reference>
<organism evidence="3 4">
    <name type="scientific">Purpureocillium lilacinum</name>
    <name type="common">Paecilomyces lilacinus</name>
    <dbReference type="NCBI Taxonomy" id="33203"/>
    <lineage>
        <taxon>Eukaryota</taxon>
        <taxon>Fungi</taxon>
        <taxon>Dikarya</taxon>
        <taxon>Ascomycota</taxon>
        <taxon>Pezizomycotina</taxon>
        <taxon>Sordariomycetes</taxon>
        <taxon>Hypocreomycetidae</taxon>
        <taxon>Hypocreales</taxon>
        <taxon>Ophiocordycipitaceae</taxon>
        <taxon>Purpureocillium</taxon>
    </lineage>
</organism>
<dbReference type="Pfam" id="PF09044">
    <property type="entry name" value="Kp4"/>
    <property type="match status" value="1"/>
</dbReference>
<gene>
    <name evidence="3" type="ORF">VFPFJ_05769</name>
</gene>
<keyword evidence="1" id="KW-0732">Signal</keyword>
<comment type="caution">
    <text evidence="3">The sequence shown here is derived from an EMBL/GenBank/DDBJ whole genome shotgun (WGS) entry which is preliminary data.</text>
</comment>
<feature type="signal peptide" evidence="1">
    <location>
        <begin position="1"/>
        <end position="15"/>
    </location>
</feature>
<feature type="domain" description="Killer toxin Kp4" evidence="2">
    <location>
        <begin position="476"/>
        <end position="566"/>
    </location>
</feature>
<accession>A0A179HIR3</accession>
<dbReference type="Gene3D" id="3.30.430.10">
    <property type="entry name" value="Killer Toxin P4, subunit A"/>
    <property type="match status" value="1"/>
</dbReference>